<gene>
    <name evidence="1" type="ORF">FJY75_14170</name>
</gene>
<comment type="caution">
    <text evidence="1">The sequence shown here is derived from an EMBL/GenBank/DDBJ whole genome shotgun (WGS) entry which is preliminary data.</text>
</comment>
<proteinExistence type="predicted"/>
<dbReference type="InterPro" id="IPR009078">
    <property type="entry name" value="Ferritin-like_SF"/>
</dbReference>
<evidence type="ECO:0008006" key="3">
    <source>
        <dbReference type="Google" id="ProtNLM"/>
    </source>
</evidence>
<dbReference type="SUPFAM" id="SSF47240">
    <property type="entry name" value="Ferritin-like"/>
    <property type="match status" value="1"/>
</dbReference>
<dbReference type="Gene3D" id="1.20.1260.10">
    <property type="match status" value="1"/>
</dbReference>
<dbReference type="EMBL" id="VGIY01000582">
    <property type="protein sequence ID" value="MBM3318988.1"/>
    <property type="molecule type" value="Genomic_DNA"/>
</dbReference>
<evidence type="ECO:0000313" key="1">
    <source>
        <dbReference type="EMBL" id="MBM3318988.1"/>
    </source>
</evidence>
<organism evidence="1 2">
    <name type="scientific">Eiseniibacteriota bacterium</name>
    <dbReference type="NCBI Taxonomy" id="2212470"/>
    <lineage>
        <taxon>Bacteria</taxon>
        <taxon>Candidatus Eiseniibacteriota</taxon>
    </lineage>
</organism>
<name>A0A937XFL2_UNCEI</name>
<protein>
    <recommendedName>
        <fullName evidence="3">Rubrerythrin diiron-binding domain-containing protein</fullName>
    </recommendedName>
</protein>
<reference evidence="1" key="1">
    <citation type="submission" date="2019-03" db="EMBL/GenBank/DDBJ databases">
        <title>Lake Tanganyika Metagenome-Assembled Genomes (MAGs).</title>
        <authorList>
            <person name="Tran P."/>
        </authorList>
    </citation>
    <scope>NUCLEOTIDE SEQUENCE</scope>
    <source>
        <strain evidence="1">M_DeepCast_400m_m2_100</strain>
    </source>
</reference>
<accession>A0A937XFL2</accession>
<sequence>GRDTFQRLAEEELDHFHFLRAQYGSLLKTGTVDETVRLGAKQFTGEHPIFSDELKKRAGGAHFEMTALSIGAQLELSAVHFYSAEAEAAPDAKLGAFYRQLVDWELGHLRALEKEVDALKEAYWHEAKFEPF</sequence>
<dbReference type="AlphaFoldDB" id="A0A937XFL2"/>
<feature type="non-terminal residue" evidence="1">
    <location>
        <position position="1"/>
    </location>
</feature>
<dbReference type="InterPro" id="IPR012347">
    <property type="entry name" value="Ferritin-like"/>
</dbReference>
<dbReference type="Proteomes" id="UP000748308">
    <property type="component" value="Unassembled WGS sequence"/>
</dbReference>
<evidence type="ECO:0000313" key="2">
    <source>
        <dbReference type="Proteomes" id="UP000748308"/>
    </source>
</evidence>